<dbReference type="InterPro" id="IPR002797">
    <property type="entry name" value="Polysacc_synth"/>
</dbReference>
<feature type="transmembrane region" description="Helical" evidence="6">
    <location>
        <begin position="420"/>
        <end position="438"/>
    </location>
</feature>
<keyword evidence="5 6" id="KW-0472">Membrane</keyword>
<dbReference type="Pfam" id="PF01943">
    <property type="entry name" value="Polysacc_synt"/>
    <property type="match status" value="1"/>
</dbReference>
<protein>
    <submittedName>
        <fullName evidence="7">Oligosaccharide flippase family protein</fullName>
    </submittedName>
</protein>
<feature type="transmembrane region" description="Helical" evidence="6">
    <location>
        <begin position="41"/>
        <end position="61"/>
    </location>
</feature>
<dbReference type="Proteomes" id="UP000559885">
    <property type="component" value="Unassembled WGS sequence"/>
</dbReference>
<feature type="transmembrane region" description="Helical" evidence="6">
    <location>
        <begin position="444"/>
        <end position="460"/>
    </location>
</feature>
<dbReference type="GO" id="GO:0005886">
    <property type="term" value="C:plasma membrane"/>
    <property type="evidence" value="ECO:0007669"/>
    <property type="project" value="UniProtKB-SubCell"/>
</dbReference>
<evidence type="ECO:0000256" key="3">
    <source>
        <dbReference type="ARBA" id="ARBA00022692"/>
    </source>
</evidence>
<keyword evidence="2" id="KW-1003">Cell membrane</keyword>
<feature type="transmembrane region" description="Helical" evidence="6">
    <location>
        <begin position="88"/>
        <end position="112"/>
    </location>
</feature>
<evidence type="ECO:0000256" key="6">
    <source>
        <dbReference type="SAM" id="Phobius"/>
    </source>
</evidence>
<dbReference type="InterPro" id="IPR050833">
    <property type="entry name" value="Poly_Biosynth_Transport"/>
</dbReference>
<dbReference type="PANTHER" id="PTHR30250">
    <property type="entry name" value="PST FAMILY PREDICTED COLANIC ACID TRANSPORTER"/>
    <property type="match status" value="1"/>
</dbReference>
<feature type="transmembrane region" description="Helical" evidence="6">
    <location>
        <begin position="151"/>
        <end position="171"/>
    </location>
</feature>
<keyword evidence="4 6" id="KW-1133">Transmembrane helix</keyword>
<dbReference type="EMBL" id="JAARRM010000001">
    <property type="protein sequence ID" value="MBC1520516.1"/>
    <property type="molecule type" value="Genomic_DNA"/>
</dbReference>
<evidence type="ECO:0000256" key="5">
    <source>
        <dbReference type="ARBA" id="ARBA00023136"/>
    </source>
</evidence>
<gene>
    <name evidence="7" type="ORF">HB912_02510</name>
</gene>
<feature type="transmembrane region" description="Helical" evidence="6">
    <location>
        <begin position="336"/>
        <end position="357"/>
    </location>
</feature>
<feature type="transmembrane region" description="Helical" evidence="6">
    <location>
        <begin position="177"/>
        <end position="198"/>
    </location>
</feature>
<feature type="transmembrane region" description="Helical" evidence="6">
    <location>
        <begin position="118"/>
        <end position="139"/>
    </location>
</feature>
<feature type="transmembrane region" description="Helical" evidence="6">
    <location>
        <begin position="258"/>
        <end position="279"/>
    </location>
</feature>
<evidence type="ECO:0000256" key="4">
    <source>
        <dbReference type="ARBA" id="ARBA00022989"/>
    </source>
</evidence>
<accession>A0A841ZJZ9</accession>
<feature type="transmembrane region" description="Helical" evidence="6">
    <location>
        <begin position="364"/>
        <end position="381"/>
    </location>
</feature>
<comment type="subcellular location">
    <subcellularLocation>
        <location evidence="1">Cell membrane</location>
        <topology evidence="1">Multi-pass membrane protein</topology>
    </subcellularLocation>
</comment>
<evidence type="ECO:0000256" key="2">
    <source>
        <dbReference type="ARBA" id="ARBA00022475"/>
    </source>
</evidence>
<organism evidence="7 8">
    <name type="scientific">Listeria aquatica</name>
    <dbReference type="NCBI Taxonomy" id="1494960"/>
    <lineage>
        <taxon>Bacteria</taxon>
        <taxon>Bacillati</taxon>
        <taxon>Bacillota</taxon>
        <taxon>Bacilli</taxon>
        <taxon>Bacillales</taxon>
        <taxon>Listeriaceae</taxon>
        <taxon>Listeria</taxon>
    </lineage>
</organism>
<feature type="transmembrane region" description="Helical" evidence="6">
    <location>
        <begin position="387"/>
        <end position="408"/>
    </location>
</feature>
<dbReference type="AlphaFoldDB" id="A0A841ZJZ9"/>
<feature type="transmembrane region" description="Helical" evidence="6">
    <location>
        <begin position="300"/>
        <end position="324"/>
    </location>
</feature>
<comment type="caution">
    <text evidence="7">The sequence shown here is derived from an EMBL/GenBank/DDBJ whole genome shotgun (WGS) entry which is preliminary data.</text>
</comment>
<keyword evidence="3 6" id="KW-0812">Transmembrane</keyword>
<name>A0A841ZJZ9_9LIST</name>
<reference evidence="7 8" key="1">
    <citation type="submission" date="2020-03" db="EMBL/GenBank/DDBJ databases">
        <title>Soil Listeria distribution.</title>
        <authorList>
            <person name="Liao J."/>
            <person name="Wiedmann M."/>
        </authorList>
    </citation>
    <scope>NUCLEOTIDE SEQUENCE [LARGE SCALE GENOMIC DNA]</scope>
    <source>
        <strain evidence="7 8">FSL L7-1507</strain>
    </source>
</reference>
<dbReference type="PANTHER" id="PTHR30250:SF11">
    <property type="entry name" value="O-ANTIGEN TRANSPORTER-RELATED"/>
    <property type="match status" value="1"/>
</dbReference>
<evidence type="ECO:0000313" key="8">
    <source>
        <dbReference type="Proteomes" id="UP000559885"/>
    </source>
</evidence>
<feature type="transmembrane region" description="Helical" evidence="6">
    <location>
        <begin position="219"/>
        <end position="238"/>
    </location>
</feature>
<evidence type="ECO:0000313" key="7">
    <source>
        <dbReference type="EMBL" id="MBC1520516.1"/>
    </source>
</evidence>
<feature type="transmembrane region" description="Helical" evidence="6">
    <location>
        <begin position="7"/>
        <end position="29"/>
    </location>
</feature>
<proteinExistence type="predicted"/>
<sequence length="485" mass="55426">MSQTSNILNKFLSISIGSWIAMLIGFVSTPITTRLLSPDQFGQASIFLLVVDVLAAITLLGSDQSFIRFFYEEETSNRKFLLRSSLRISLATFGLAALLILVFYQSFSAFIFSKVSLWLVFLLLLYVFLRIVSTFASLVIRMQQKGKIFSLIQVLNKSLEFLGILFFAYLMGNHYEVIIYAHISFMILVTVIAISVEYKFWRFFGDQVAPLKSDTSERLRYGMPLMVTLLMTLAFQSVDRLAIKEWSNYSELGLYYAAFKIIAVLNMLQINFTAFWTPLSYEKFKENPDNAVFFQKMAQTVIFVMFVIATGVLLFKDVIVYLLGSEYRDAASIMPFLVFIPVMYTISEVTVVGINFYKKTKWHLLIACCVFFINVLGNILLVPLIGAAGAAISTGISYIAFFAMRTYFSTRLFQVDYKLKRFYVGTLFLVSYALYTTFCKQSMWSFGFGLLVLLVISWLYNETLMTLINKCREFMGPYGKKGGKK</sequence>
<evidence type="ECO:0000256" key="1">
    <source>
        <dbReference type="ARBA" id="ARBA00004651"/>
    </source>
</evidence>
<dbReference type="RefSeq" id="WP_185372062.1">
    <property type="nucleotide sequence ID" value="NZ_JAARRM010000001.1"/>
</dbReference>